<comment type="caution">
    <text evidence="1">The sequence shown here is derived from an EMBL/GenBank/DDBJ whole genome shotgun (WGS) entry which is preliminary data.</text>
</comment>
<dbReference type="EMBL" id="JAPDMQ010000455">
    <property type="protein sequence ID" value="KAK0524353.1"/>
    <property type="molecule type" value="Genomic_DNA"/>
</dbReference>
<organism evidence="1 2">
    <name type="scientific">Tilletia horrida</name>
    <dbReference type="NCBI Taxonomy" id="155126"/>
    <lineage>
        <taxon>Eukaryota</taxon>
        <taxon>Fungi</taxon>
        <taxon>Dikarya</taxon>
        <taxon>Basidiomycota</taxon>
        <taxon>Ustilaginomycotina</taxon>
        <taxon>Exobasidiomycetes</taxon>
        <taxon>Tilletiales</taxon>
        <taxon>Tilletiaceae</taxon>
        <taxon>Tilletia</taxon>
    </lineage>
</organism>
<evidence type="ECO:0000313" key="1">
    <source>
        <dbReference type="EMBL" id="KAK0524353.1"/>
    </source>
</evidence>
<gene>
    <name evidence="1" type="ORF">OC842_005864</name>
</gene>
<reference evidence="1" key="1">
    <citation type="journal article" date="2023" name="PhytoFront">
        <title>Draft Genome Resources of Seven Strains of Tilletia horrida, Causal Agent of Kernel Smut of Rice.</title>
        <authorList>
            <person name="Khanal S."/>
            <person name="Antony Babu S."/>
            <person name="Zhou X.G."/>
        </authorList>
    </citation>
    <scope>NUCLEOTIDE SEQUENCE</scope>
    <source>
        <strain evidence="1">TX3</strain>
    </source>
</reference>
<proteinExistence type="predicted"/>
<dbReference type="Proteomes" id="UP001176521">
    <property type="component" value="Unassembled WGS sequence"/>
</dbReference>
<keyword evidence="2" id="KW-1185">Reference proteome</keyword>
<dbReference type="AlphaFoldDB" id="A0AAN6G710"/>
<sequence>MTATYCIRHHRLLPCRSHLFATDASKTPQQSVYQPYIANDSDAEPHLYTPSDYYAADAAAKVAATKAISLPHHHQGNKANVEPPPIYNDADTHRSTPCWLPSRFRIILHVVEVLQQRPEGIIYREFWKDLRTAARTEKNARKKADLTAAIRLYQKPGKAAALLHDLSTFVDLHSRIIPIASTEEPYPAIFLTFPNTPFFDRPQFPKVWDQLGKALDW</sequence>
<evidence type="ECO:0000313" key="2">
    <source>
        <dbReference type="Proteomes" id="UP001176521"/>
    </source>
</evidence>
<accession>A0AAN6G710</accession>
<name>A0AAN6G710_9BASI</name>
<protein>
    <submittedName>
        <fullName evidence="1">Uncharacterized protein</fullName>
    </submittedName>
</protein>